<dbReference type="Pfam" id="PF00700">
    <property type="entry name" value="Flagellin_C"/>
    <property type="match status" value="1"/>
</dbReference>
<sequence>MVVRSNIMAVNAQRQLGMNNSSVGKALEKLSSGYRINRAGDDASGLAISEKMKAQIKGLDTASLNAQDGVSVVQTAEGALTEVHNMLNRMTELATRAANGINSDQNRQSLQDEIKELQTEIDRISKATNFNSINLLDGSLGGGTSGSASVPAIDGLTLADTAATKYSGSSANFAAVGTNAAADGKISMTVNYTDANGKSQSVKVEMTWDKAKQSFVTADGTEYKVADTDGKATKGELQDAFLAEFKKTGLDSTFKITKDTDAIKFEAKEAGSTTKIDSILSDLTPDATTTTNTLQTMQNPTAGVDAFQSIDFAGGDYALGDVFTVGGQKFAFVGTQDEAVALGKGVNAVVIAAGAGGTIAQNDVTEMANLIEQKTGYLPTVNTTTMEFRVPTGAAAGTAGNGLVLQIGDTADSFNQITVSIDDMSSKGIGVAGVDISSREGAAAAIDTIRVGIDKVSAQRAVLGATQNRLEYTINNLDTTSENIQAANSRIRDTDMAKMMMEYTKMNVLTQSAQAMLAQANQQPQSVLQLLQ</sequence>
<keyword evidence="3 4" id="KW-0975">Bacterial flagellum</keyword>
<feature type="domain" description="Flagellin N-terminal" evidence="6">
    <location>
        <begin position="4"/>
        <end position="139"/>
    </location>
</feature>
<accession>A0A1Y4MS82</accession>
<dbReference type="Gene3D" id="6.10.10.10">
    <property type="entry name" value="Flagellar export chaperone, C-terminal domain"/>
    <property type="match status" value="1"/>
</dbReference>
<organism evidence="8 9">
    <name type="scientific">Anaerotruncus colihominis</name>
    <dbReference type="NCBI Taxonomy" id="169435"/>
    <lineage>
        <taxon>Bacteria</taxon>
        <taxon>Bacillati</taxon>
        <taxon>Bacillota</taxon>
        <taxon>Clostridia</taxon>
        <taxon>Eubacteriales</taxon>
        <taxon>Oscillospiraceae</taxon>
        <taxon>Anaerotruncus</taxon>
    </lineage>
</organism>
<dbReference type="InterPro" id="IPR001492">
    <property type="entry name" value="Flagellin"/>
</dbReference>
<evidence type="ECO:0000259" key="7">
    <source>
        <dbReference type="Pfam" id="PF00700"/>
    </source>
</evidence>
<comment type="subcellular location">
    <subcellularLocation>
        <location evidence="4">Secreted</location>
    </subcellularLocation>
    <subcellularLocation>
        <location evidence="4">Bacterial flagellum</location>
    </subcellularLocation>
</comment>
<comment type="caution">
    <text evidence="8">The sequence shown here is derived from an EMBL/GenBank/DDBJ whole genome shotgun (WGS) entry which is preliminary data.</text>
</comment>
<dbReference type="EMBL" id="NFKP01000004">
    <property type="protein sequence ID" value="OUP70471.1"/>
    <property type="molecule type" value="Genomic_DNA"/>
</dbReference>
<feature type="domain" description="Flagellin C-terminal" evidence="7">
    <location>
        <begin position="449"/>
        <end position="531"/>
    </location>
</feature>
<dbReference type="SUPFAM" id="SSF64518">
    <property type="entry name" value="Phase 1 flagellin"/>
    <property type="match status" value="1"/>
</dbReference>
<evidence type="ECO:0000313" key="8">
    <source>
        <dbReference type="EMBL" id="OUP70471.1"/>
    </source>
</evidence>
<evidence type="ECO:0000256" key="5">
    <source>
        <dbReference type="SAM" id="Coils"/>
    </source>
</evidence>
<evidence type="ECO:0000256" key="2">
    <source>
        <dbReference type="ARBA" id="ARBA00020110"/>
    </source>
</evidence>
<dbReference type="Gene3D" id="3.30.70.2120">
    <property type="match status" value="1"/>
</dbReference>
<dbReference type="InterPro" id="IPR042187">
    <property type="entry name" value="Flagellin_C_sub2"/>
</dbReference>
<comment type="similarity">
    <text evidence="1 4">Belongs to the bacterial flagellin family.</text>
</comment>
<dbReference type="InterPro" id="IPR001029">
    <property type="entry name" value="Flagellin_N"/>
</dbReference>
<evidence type="ECO:0000256" key="1">
    <source>
        <dbReference type="ARBA" id="ARBA00005709"/>
    </source>
</evidence>
<keyword evidence="5" id="KW-0175">Coiled coil</keyword>
<keyword evidence="4" id="KW-0964">Secreted</keyword>
<dbReference type="PANTHER" id="PTHR42792:SF2">
    <property type="entry name" value="FLAGELLIN"/>
    <property type="match status" value="1"/>
</dbReference>
<dbReference type="GO" id="GO:0009288">
    <property type="term" value="C:bacterial-type flagellum"/>
    <property type="evidence" value="ECO:0007669"/>
    <property type="project" value="UniProtKB-SubCell"/>
</dbReference>
<evidence type="ECO:0000256" key="4">
    <source>
        <dbReference type="RuleBase" id="RU362073"/>
    </source>
</evidence>
<feature type="coiled-coil region" evidence="5">
    <location>
        <begin position="100"/>
        <end position="127"/>
    </location>
</feature>
<proteinExistence type="inferred from homology"/>
<dbReference type="GO" id="GO:0005576">
    <property type="term" value="C:extracellular region"/>
    <property type="evidence" value="ECO:0007669"/>
    <property type="project" value="UniProtKB-SubCell"/>
</dbReference>
<dbReference type="Gene3D" id="1.20.1330.10">
    <property type="entry name" value="f41 fragment of flagellin, N-terminal domain"/>
    <property type="match status" value="2"/>
</dbReference>
<dbReference type="InterPro" id="IPR046358">
    <property type="entry name" value="Flagellin_C"/>
</dbReference>
<protein>
    <recommendedName>
        <fullName evidence="2 4">Flagellin</fullName>
    </recommendedName>
</protein>
<name>A0A1Y4MS82_9FIRM</name>
<dbReference type="GO" id="GO:0005198">
    <property type="term" value="F:structural molecule activity"/>
    <property type="evidence" value="ECO:0007669"/>
    <property type="project" value="UniProtKB-UniRule"/>
</dbReference>
<comment type="function">
    <text evidence="4">Flagellin is the subunit protein which polymerizes to form the filaments of bacterial flagella.</text>
</comment>
<dbReference type="PRINTS" id="PR00207">
    <property type="entry name" value="FLAGELLIN"/>
</dbReference>
<dbReference type="AlphaFoldDB" id="A0A1Y4MS82"/>
<reference evidence="9" key="1">
    <citation type="submission" date="2017-04" db="EMBL/GenBank/DDBJ databases">
        <title>Function of individual gut microbiota members based on whole genome sequencing of pure cultures obtained from chicken caecum.</title>
        <authorList>
            <person name="Medvecky M."/>
            <person name="Cejkova D."/>
            <person name="Polansky O."/>
            <person name="Karasova D."/>
            <person name="Kubasova T."/>
            <person name="Cizek A."/>
            <person name="Rychlik I."/>
        </authorList>
    </citation>
    <scope>NUCLEOTIDE SEQUENCE [LARGE SCALE GENOMIC DNA]</scope>
    <source>
        <strain evidence="9">An175</strain>
    </source>
</reference>
<evidence type="ECO:0000313" key="9">
    <source>
        <dbReference type="Proteomes" id="UP000196386"/>
    </source>
</evidence>
<dbReference type="Proteomes" id="UP000196386">
    <property type="component" value="Unassembled WGS sequence"/>
</dbReference>
<evidence type="ECO:0000259" key="6">
    <source>
        <dbReference type="Pfam" id="PF00669"/>
    </source>
</evidence>
<dbReference type="Pfam" id="PF00669">
    <property type="entry name" value="Flagellin_N"/>
    <property type="match status" value="1"/>
</dbReference>
<evidence type="ECO:0000256" key="3">
    <source>
        <dbReference type="ARBA" id="ARBA00023143"/>
    </source>
</evidence>
<gene>
    <name evidence="8" type="ORF">B5F11_04915</name>
</gene>
<dbReference type="PANTHER" id="PTHR42792">
    <property type="entry name" value="FLAGELLIN"/>
    <property type="match status" value="1"/>
</dbReference>